<keyword evidence="1" id="KW-0812">Transmembrane</keyword>
<protein>
    <submittedName>
        <fullName evidence="2">Uncharacterized protein</fullName>
    </submittedName>
</protein>
<organism evidence="2">
    <name type="scientific">Hyperionvirus sp</name>
    <dbReference type="NCBI Taxonomy" id="2487770"/>
    <lineage>
        <taxon>Viruses</taxon>
        <taxon>Varidnaviria</taxon>
        <taxon>Bamfordvirae</taxon>
        <taxon>Nucleocytoviricota</taxon>
        <taxon>Megaviricetes</taxon>
        <taxon>Imitervirales</taxon>
        <taxon>Mimiviridae</taxon>
        <taxon>Klosneuvirinae</taxon>
    </lineage>
</organism>
<keyword evidence="1" id="KW-1133">Transmembrane helix</keyword>
<evidence type="ECO:0000313" key="2">
    <source>
        <dbReference type="EMBL" id="AYV83210.1"/>
    </source>
</evidence>
<accession>A0A3G5A7G0</accession>
<feature type="transmembrane region" description="Helical" evidence="1">
    <location>
        <begin position="278"/>
        <end position="297"/>
    </location>
</feature>
<name>A0A3G5A7G0_9VIRU</name>
<keyword evidence="1" id="KW-0472">Membrane</keyword>
<sequence>MSERKSIGMLMAASFDAPILTTRLRPILLVTMEYIIVVDFLNGRLTRMNKSVLRREFYLGWDGMDIHREDNQIYVDLHWNKSVGASFKIDLGIPHQVMSLEGSSGEKKQISQLKYDDGSCMVIDWGDNTLLNRDRYGLTITEKGEKKDRILFTNNESARLVKLHPRANDPTGFYKKYFCFNDGNYLLIGTICDDKLCAAEKIIDQLFEDISLFCLTGDNLLMLLLSDQLVFVDCNEVTVVGRIELEGNIPISLSHHIFTELSPIRKDFIMLEGKFRQFISAFILAPLAGIVFTYIFGDMP</sequence>
<evidence type="ECO:0000256" key="1">
    <source>
        <dbReference type="SAM" id="Phobius"/>
    </source>
</evidence>
<dbReference type="EMBL" id="MK072387">
    <property type="protein sequence ID" value="AYV83210.1"/>
    <property type="molecule type" value="Genomic_DNA"/>
</dbReference>
<gene>
    <name evidence="2" type="ORF">Hyperionvirus5_16</name>
</gene>
<reference evidence="2" key="1">
    <citation type="submission" date="2018-10" db="EMBL/GenBank/DDBJ databases">
        <title>Hidden diversity of soil giant viruses.</title>
        <authorList>
            <person name="Schulz F."/>
            <person name="Alteio L."/>
            <person name="Goudeau D."/>
            <person name="Ryan E.M."/>
            <person name="Malmstrom R.R."/>
            <person name="Blanchard J."/>
            <person name="Woyke T."/>
        </authorList>
    </citation>
    <scope>NUCLEOTIDE SEQUENCE</scope>
    <source>
        <strain evidence="2">HYV1</strain>
    </source>
</reference>
<proteinExistence type="predicted"/>